<organism evidence="1 2">
    <name type="scientific">Zostera marina</name>
    <name type="common">Eelgrass</name>
    <dbReference type="NCBI Taxonomy" id="29655"/>
    <lineage>
        <taxon>Eukaryota</taxon>
        <taxon>Viridiplantae</taxon>
        <taxon>Streptophyta</taxon>
        <taxon>Embryophyta</taxon>
        <taxon>Tracheophyta</taxon>
        <taxon>Spermatophyta</taxon>
        <taxon>Magnoliopsida</taxon>
        <taxon>Liliopsida</taxon>
        <taxon>Zosteraceae</taxon>
        <taxon>Zostera</taxon>
    </lineage>
</organism>
<sequence>VLPPAVFKVNVVALRCMNNVLGGVSFVTLAKMTGSQNSDKKIDQLVDAVAMVANL</sequence>
<accession>A0A0K9Q2D9</accession>
<comment type="caution">
    <text evidence="1">The sequence shown here is derived from an EMBL/GenBank/DDBJ whole genome shotgun (WGS) entry which is preliminary data.</text>
</comment>
<feature type="non-terminal residue" evidence="1">
    <location>
        <position position="1"/>
    </location>
</feature>
<dbReference type="EMBL" id="LFYR01000177">
    <property type="protein sequence ID" value="KMZ75364.1"/>
    <property type="molecule type" value="Genomic_DNA"/>
</dbReference>
<dbReference type="AlphaFoldDB" id="A0A0K9Q2D9"/>
<dbReference type="Proteomes" id="UP000036987">
    <property type="component" value="Unassembled WGS sequence"/>
</dbReference>
<dbReference type="OrthoDB" id="497268at2759"/>
<evidence type="ECO:0000313" key="2">
    <source>
        <dbReference type="Proteomes" id="UP000036987"/>
    </source>
</evidence>
<reference evidence="2" key="1">
    <citation type="journal article" date="2016" name="Nature">
        <title>The genome of the seagrass Zostera marina reveals angiosperm adaptation to the sea.</title>
        <authorList>
            <person name="Olsen J.L."/>
            <person name="Rouze P."/>
            <person name="Verhelst B."/>
            <person name="Lin Y.-C."/>
            <person name="Bayer T."/>
            <person name="Collen J."/>
            <person name="Dattolo E."/>
            <person name="De Paoli E."/>
            <person name="Dittami S."/>
            <person name="Maumus F."/>
            <person name="Michel G."/>
            <person name="Kersting A."/>
            <person name="Lauritano C."/>
            <person name="Lohaus R."/>
            <person name="Toepel M."/>
            <person name="Tonon T."/>
            <person name="Vanneste K."/>
            <person name="Amirebrahimi M."/>
            <person name="Brakel J."/>
            <person name="Bostroem C."/>
            <person name="Chovatia M."/>
            <person name="Grimwood J."/>
            <person name="Jenkins J.W."/>
            <person name="Jueterbock A."/>
            <person name="Mraz A."/>
            <person name="Stam W.T."/>
            <person name="Tice H."/>
            <person name="Bornberg-Bauer E."/>
            <person name="Green P.J."/>
            <person name="Pearson G.A."/>
            <person name="Procaccini G."/>
            <person name="Duarte C.M."/>
            <person name="Schmutz J."/>
            <person name="Reusch T.B.H."/>
            <person name="Van de Peer Y."/>
        </authorList>
    </citation>
    <scope>NUCLEOTIDE SEQUENCE [LARGE SCALE GENOMIC DNA]</scope>
    <source>
        <strain evidence="2">cv. Finnish</strain>
    </source>
</reference>
<evidence type="ECO:0000313" key="1">
    <source>
        <dbReference type="EMBL" id="KMZ75364.1"/>
    </source>
</evidence>
<proteinExistence type="predicted"/>
<protein>
    <submittedName>
        <fullName evidence="1">Uncharacterized protein</fullName>
    </submittedName>
</protein>
<keyword evidence="2" id="KW-1185">Reference proteome</keyword>
<name>A0A0K9Q2D9_ZOSMR</name>
<gene>
    <name evidence="1" type="ORF">ZOSMA_11632G00010</name>
</gene>